<dbReference type="EMBL" id="WNWQ01000465">
    <property type="protein sequence ID" value="KAE9967471.1"/>
    <property type="molecule type" value="Genomic_DNA"/>
</dbReference>
<dbReference type="Proteomes" id="UP000490939">
    <property type="component" value="Unassembled WGS sequence"/>
</dbReference>
<organism evidence="2 5">
    <name type="scientific">Venturia inaequalis</name>
    <name type="common">Apple scab fungus</name>
    <dbReference type="NCBI Taxonomy" id="5025"/>
    <lineage>
        <taxon>Eukaryota</taxon>
        <taxon>Fungi</taxon>
        <taxon>Dikarya</taxon>
        <taxon>Ascomycota</taxon>
        <taxon>Pezizomycotina</taxon>
        <taxon>Dothideomycetes</taxon>
        <taxon>Pleosporomycetidae</taxon>
        <taxon>Venturiales</taxon>
        <taxon>Venturiaceae</taxon>
        <taxon>Venturia</taxon>
    </lineage>
</organism>
<evidence type="ECO:0000313" key="2">
    <source>
        <dbReference type="EMBL" id="KAE9965282.1"/>
    </source>
</evidence>
<accession>A0A8H3U7U1</accession>
<dbReference type="AlphaFoldDB" id="A0A8H3U7U1"/>
<comment type="caution">
    <text evidence="2">The sequence shown here is derived from an EMBL/GenBank/DDBJ whole genome shotgun (WGS) entry which is preliminary data.</text>
</comment>
<reference evidence="2 5" key="1">
    <citation type="submission" date="2018-12" db="EMBL/GenBank/DDBJ databases">
        <title>Venturia inaequalis Genome Resource.</title>
        <authorList>
            <person name="Lichtner F.J."/>
        </authorList>
    </citation>
    <scope>NUCLEOTIDE SEQUENCE [LARGE SCALE GENOMIC DNA]</scope>
    <source>
        <strain evidence="2 5">120213</strain>
        <strain evidence="3">Bline_iso_100314</strain>
        <strain evidence="4 6">DMI_063113</strain>
    </source>
</reference>
<protein>
    <recommendedName>
        <fullName evidence="7">Mediator complex subunit 8</fullName>
    </recommendedName>
</protein>
<dbReference type="EMBL" id="WNWR01000100">
    <property type="protein sequence ID" value="KAE9991300.1"/>
    <property type="molecule type" value="Genomic_DNA"/>
</dbReference>
<evidence type="ECO:0000313" key="6">
    <source>
        <dbReference type="Proteomes" id="UP000490939"/>
    </source>
</evidence>
<dbReference type="OrthoDB" id="10352123at2759"/>
<dbReference type="Proteomes" id="UP000433883">
    <property type="component" value="Unassembled WGS sequence"/>
</dbReference>
<keyword evidence="6" id="KW-1185">Reference proteome</keyword>
<gene>
    <name evidence="3" type="ORF">BLS_006349</name>
    <name evidence="4" type="ORF">EG327_000141</name>
    <name evidence="2" type="ORF">EG328_009833</name>
</gene>
<sequence>MSKPKKSDSAAFTITSDKDEDDHKAIEALRASFTRLHAGIDIFSQRDFLIQDPNAIENAEGTGMPSWPAIYHATNGIKTNIINTARLITKNETFLSEAHIHPNTTWPIERTHLIDELLRRQPDFETQAWMNEALALGQGQDEGEGEAEMTTKQWEELWEFADYQHNVKGREIYAGQEVGDEDGEEDGEEEEEEEVDEVEQVVVGEKGKGPVVSSGASMSLEDMLRYTHSGGTLTVGGPPPTG</sequence>
<dbReference type="EMBL" id="WNWS01000607">
    <property type="protein sequence ID" value="KAE9965282.1"/>
    <property type="molecule type" value="Genomic_DNA"/>
</dbReference>
<feature type="region of interest" description="Disordered" evidence="1">
    <location>
        <begin position="172"/>
        <end position="216"/>
    </location>
</feature>
<proteinExistence type="predicted"/>
<evidence type="ECO:0000313" key="4">
    <source>
        <dbReference type="EMBL" id="KAE9991300.1"/>
    </source>
</evidence>
<evidence type="ECO:0000313" key="3">
    <source>
        <dbReference type="EMBL" id="KAE9967471.1"/>
    </source>
</evidence>
<dbReference type="Proteomes" id="UP000447873">
    <property type="component" value="Unassembled WGS sequence"/>
</dbReference>
<evidence type="ECO:0000256" key="1">
    <source>
        <dbReference type="SAM" id="MobiDB-lite"/>
    </source>
</evidence>
<evidence type="ECO:0000313" key="5">
    <source>
        <dbReference type="Proteomes" id="UP000447873"/>
    </source>
</evidence>
<evidence type="ECO:0008006" key="7">
    <source>
        <dbReference type="Google" id="ProtNLM"/>
    </source>
</evidence>
<feature type="compositionally biased region" description="Acidic residues" evidence="1">
    <location>
        <begin position="178"/>
        <end position="199"/>
    </location>
</feature>
<name>A0A8H3U7U1_VENIN</name>